<proteinExistence type="predicted"/>
<sequence length="67" mass="7815">MHSLNQENMLKSTNTNDQTEFKLSISTNQRFKRNISISFQKIILNKSLKNARKGQVLVTYSQRINKS</sequence>
<organism evidence="1 2">
    <name type="scientific">Halteria grandinella</name>
    <dbReference type="NCBI Taxonomy" id="5974"/>
    <lineage>
        <taxon>Eukaryota</taxon>
        <taxon>Sar</taxon>
        <taxon>Alveolata</taxon>
        <taxon>Ciliophora</taxon>
        <taxon>Intramacronucleata</taxon>
        <taxon>Spirotrichea</taxon>
        <taxon>Stichotrichia</taxon>
        <taxon>Sporadotrichida</taxon>
        <taxon>Halteriidae</taxon>
        <taxon>Halteria</taxon>
    </lineage>
</organism>
<comment type="caution">
    <text evidence="1">The sequence shown here is derived from an EMBL/GenBank/DDBJ whole genome shotgun (WGS) entry which is preliminary data.</text>
</comment>
<evidence type="ECO:0000313" key="2">
    <source>
        <dbReference type="Proteomes" id="UP000785679"/>
    </source>
</evidence>
<dbReference type="Proteomes" id="UP000785679">
    <property type="component" value="Unassembled WGS sequence"/>
</dbReference>
<gene>
    <name evidence="1" type="ORF">FGO68_gene9584</name>
</gene>
<reference evidence="1" key="1">
    <citation type="submission" date="2019-06" db="EMBL/GenBank/DDBJ databases">
        <authorList>
            <person name="Zheng W."/>
        </authorList>
    </citation>
    <scope>NUCLEOTIDE SEQUENCE</scope>
    <source>
        <strain evidence="1">QDHG01</strain>
    </source>
</reference>
<name>A0A8J8NI74_HALGN</name>
<protein>
    <submittedName>
        <fullName evidence="1">Uncharacterized protein</fullName>
    </submittedName>
</protein>
<accession>A0A8J8NI74</accession>
<keyword evidence="2" id="KW-1185">Reference proteome</keyword>
<evidence type="ECO:0000313" key="1">
    <source>
        <dbReference type="EMBL" id="TNV74955.1"/>
    </source>
</evidence>
<dbReference type="AlphaFoldDB" id="A0A8J8NI74"/>
<dbReference type="EMBL" id="RRYP01016541">
    <property type="protein sequence ID" value="TNV74955.1"/>
    <property type="molecule type" value="Genomic_DNA"/>
</dbReference>